<evidence type="ECO:0000256" key="1">
    <source>
        <dbReference type="ARBA" id="ARBA00023125"/>
    </source>
</evidence>
<dbReference type="GO" id="GO:0006310">
    <property type="term" value="P:DNA recombination"/>
    <property type="evidence" value="ECO:0007669"/>
    <property type="project" value="UniProtKB-KW"/>
</dbReference>
<dbReference type="Proteomes" id="UP000561681">
    <property type="component" value="Unassembled WGS sequence"/>
</dbReference>
<dbReference type="AlphaFoldDB" id="A0A7W7J171"/>
<dbReference type="InterPro" id="IPR010998">
    <property type="entry name" value="Integrase_recombinase_N"/>
</dbReference>
<dbReference type="EMBL" id="JACHLD010000009">
    <property type="protein sequence ID" value="MBB4804371.1"/>
    <property type="molecule type" value="Genomic_DNA"/>
</dbReference>
<dbReference type="InterPro" id="IPR050090">
    <property type="entry name" value="Tyrosine_recombinase_XerCD"/>
</dbReference>
<gene>
    <name evidence="3" type="ORF">HNP37_004458</name>
</gene>
<sequence>MNKLVLPKNPYRGIKVFCRVCNSDNTNCKHYESQVFRVRIHVPGSKNTVKTKKLESTIYADAVVEAIAFEKALNATEFTTVGKIVESKINEDQGNDYSVVDSVLKYRQFLDGESEYAHLKKNISKGHRDELLRFCDYFLKNIKKTKDIRTFRVKNVGREEVSSFYIWAEKHYSEKTFNKCMVGLKGFFEFLIDEEGIEMKNPFRKYTVKQIVNSEIKCVTKKEFDSILNAVEKYKDKRESISVLGGKGEHKNMYRSYLIDGFKLFLLVGGRREEVVDLRWSDIYLSPNGTMFFRIENLKVTRSKKTSEKIYKYIPINKDLFDLLKKLDYDKKLNSKDYILYPEREDMKSLTICNDLSKGFTHFRKLAGIKRDIKLGHLRKTYLTWVNQVMNQDTKILSSHSTDGVLREYYLDRTVLTAIEKGALEIKIFG</sequence>
<dbReference type="InterPro" id="IPR013762">
    <property type="entry name" value="Integrase-like_cat_sf"/>
</dbReference>
<evidence type="ECO:0000313" key="3">
    <source>
        <dbReference type="EMBL" id="MBB4804371.1"/>
    </source>
</evidence>
<protein>
    <submittedName>
        <fullName evidence="3">Integrase</fullName>
    </submittedName>
</protein>
<dbReference type="Gene3D" id="1.10.150.130">
    <property type="match status" value="1"/>
</dbReference>
<keyword evidence="4" id="KW-1185">Reference proteome</keyword>
<evidence type="ECO:0000256" key="2">
    <source>
        <dbReference type="ARBA" id="ARBA00023172"/>
    </source>
</evidence>
<proteinExistence type="predicted"/>
<dbReference type="PANTHER" id="PTHR30349">
    <property type="entry name" value="PHAGE INTEGRASE-RELATED"/>
    <property type="match status" value="1"/>
</dbReference>
<organism evidence="3 4">
    <name type="scientific">Flavobacterium nitrogenifigens</name>
    <dbReference type="NCBI Taxonomy" id="1617283"/>
    <lineage>
        <taxon>Bacteria</taxon>
        <taxon>Pseudomonadati</taxon>
        <taxon>Bacteroidota</taxon>
        <taxon>Flavobacteriia</taxon>
        <taxon>Flavobacteriales</taxon>
        <taxon>Flavobacteriaceae</taxon>
        <taxon>Flavobacterium</taxon>
    </lineage>
</organism>
<evidence type="ECO:0000313" key="4">
    <source>
        <dbReference type="Proteomes" id="UP000561681"/>
    </source>
</evidence>
<dbReference type="RefSeq" id="WP_184167431.1">
    <property type="nucleotide sequence ID" value="NZ_JACHLD010000009.1"/>
</dbReference>
<dbReference type="GO" id="GO:0003677">
    <property type="term" value="F:DNA binding"/>
    <property type="evidence" value="ECO:0007669"/>
    <property type="project" value="UniProtKB-KW"/>
</dbReference>
<dbReference type="SUPFAM" id="SSF56349">
    <property type="entry name" value="DNA breaking-rejoining enzymes"/>
    <property type="match status" value="1"/>
</dbReference>
<dbReference type="GO" id="GO:0015074">
    <property type="term" value="P:DNA integration"/>
    <property type="evidence" value="ECO:0007669"/>
    <property type="project" value="InterPro"/>
</dbReference>
<keyword evidence="2" id="KW-0233">DNA recombination</keyword>
<name>A0A7W7J171_9FLAO</name>
<dbReference type="InterPro" id="IPR011010">
    <property type="entry name" value="DNA_brk_join_enz"/>
</dbReference>
<dbReference type="Gene3D" id="1.10.443.10">
    <property type="entry name" value="Intergrase catalytic core"/>
    <property type="match status" value="1"/>
</dbReference>
<accession>A0A7W7J171</accession>
<reference evidence="3 4" key="1">
    <citation type="submission" date="2020-08" db="EMBL/GenBank/DDBJ databases">
        <title>Functional genomics of gut bacteria from endangered species of beetles.</title>
        <authorList>
            <person name="Carlos-Shanley C."/>
        </authorList>
    </citation>
    <scope>NUCLEOTIDE SEQUENCE [LARGE SCALE GENOMIC DNA]</scope>
    <source>
        <strain evidence="3 4">S00142</strain>
    </source>
</reference>
<keyword evidence="1" id="KW-0238">DNA-binding</keyword>
<comment type="caution">
    <text evidence="3">The sequence shown here is derived from an EMBL/GenBank/DDBJ whole genome shotgun (WGS) entry which is preliminary data.</text>
</comment>